<sequence>MCVIVLAATTGCSEKSVDTYLEEARAKAQQGDVKAAVIEYKNAIKRDPEAPLPRFELGKLYLENKDFASAEKELSKARELGYSASQVLPLLAQSYQQTGAENALADVDHTTQGMSSAERAEVGFYKVQALLELEKEEEALALIEELKALDTTSVYKGLLSVFEDAVNENMEAARDRALALYEQAPLNKDVLVQLARLHLANDDMDKATATYKEYVQAFPDDLPRQFTLVALLIEQRKLDDAEPYVDDLLAASENHPILNQYKGLIAASQGNYELALSRFETAVQNGNADPVVRLVAGYAAYQLQNFAGAKKHLSMIASNLPDNHPGLRMLAHSLLQQGDSEDAYEVMSRFEGNLENDVALFSSASLQLLREGNVVDARALVDKTAPLSDSPQELAKLGVLQLSLNDVSGLVNLEAAVEGAPDSVAAQSALIRAYLMAGDTAKARDAAQTWRTKAPDSIEPLLALANIAIDAGQTEQAESYISEAIQSEQDAPQLTYTQVRLAIATDSRKEAATLLTQRLDAAPDDVTALAMLYALKREDGNTASVISRAQQQLAQSDDLRLRLLLARMQMAEQKPKQALTLLKDIEASKDKPLLFWQLKGQLLIALNDVDAASAHYRQWLDYYPQNENAVSGMVLILDAQRRYQDALMFVEKALAKQPNPQLLILKAYFHTMLNETQAAWDIIKPLSQEAQSLPFVRGIRARLLVKDGQPKAAIPHALAAYESRSNPMNAVLVTAAYELSERPQDAFAFLEQHVDGHPDDTRAAMLLAERMIARDKDEAMSTYETILQKTPENFVVLNNLAYLYFEKGETDRAATLAQRAVELRPENADAVDTLAQIRLAQGRDKDALALYKTISGKDIANEEVYLNHVELLLKTGNTALAKRRLEERKFTLPASQQRARALSERYSL</sequence>
<dbReference type="Pfam" id="PF07721">
    <property type="entry name" value="TPR_4"/>
    <property type="match status" value="1"/>
</dbReference>
<feature type="repeat" description="TPR" evidence="3">
    <location>
        <begin position="188"/>
        <end position="221"/>
    </location>
</feature>
<organism evidence="4 5">
    <name type="scientific">Alteromonas halophila</name>
    <dbReference type="NCBI Taxonomy" id="516698"/>
    <lineage>
        <taxon>Bacteria</taxon>
        <taxon>Pseudomonadati</taxon>
        <taxon>Pseudomonadota</taxon>
        <taxon>Gammaproteobacteria</taxon>
        <taxon>Alteromonadales</taxon>
        <taxon>Alteromonadaceae</taxon>
        <taxon>Alteromonas/Salinimonas group</taxon>
        <taxon>Alteromonas</taxon>
    </lineage>
</organism>
<dbReference type="GO" id="GO:0042802">
    <property type="term" value="F:identical protein binding"/>
    <property type="evidence" value="ECO:0007669"/>
    <property type="project" value="InterPro"/>
</dbReference>
<proteinExistence type="predicted"/>
<feature type="repeat" description="TPR" evidence="3">
    <location>
        <begin position="794"/>
        <end position="827"/>
    </location>
</feature>
<evidence type="ECO:0000256" key="2">
    <source>
        <dbReference type="ARBA" id="ARBA00022803"/>
    </source>
</evidence>
<dbReference type="NCBIfam" id="TIGR02917">
    <property type="entry name" value="PEP_TPR_lipo"/>
    <property type="match status" value="1"/>
</dbReference>
<protein>
    <recommendedName>
        <fullName evidence="6">PEP-CTERM system TPR-repeat protein PrsT</fullName>
    </recommendedName>
</protein>
<dbReference type="SUPFAM" id="SSF48452">
    <property type="entry name" value="TPR-like"/>
    <property type="match status" value="5"/>
</dbReference>
<dbReference type="PANTHER" id="PTHR44943">
    <property type="entry name" value="CELLULOSE SYNTHASE OPERON PROTEIN C"/>
    <property type="match status" value="1"/>
</dbReference>
<gene>
    <name evidence="4" type="ORF">GCM10007391_11220</name>
</gene>
<dbReference type="EMBL" id="BMXP01000002">
    <property type="protein sequence ID" value="GGW80129.1"/>
    <property type="molecule type" value="Genomic_DNA"/>
</dbReference>
<name>A0A918MX89_9ALTE</name>
<keyword evidence="1" id="KW-0677">Repeat</keyword>
<dbReference type="Pfam" id="PF14559">
    <property type="entry name" value="TPR_19"/>
    <property type="match status" value="3"/>
</dbReference>
<reference evidence="4" key="2">
    <citation type="submission" date="2020-09" db="EMBL/GenBank/DDBJ databases">
        <authorList>
            <person name="Sun Q."/>
            <person name="Kim S."/>
        </authorList>
    </citation>
    <scope>NUCLEOTIDE SEQUENCE</scope>
    <source>
        <strain evidence="4">KCTC 22164</strain>
    </source>
</reference>
<evidence type="ECO:0000256" key="1">
    <source>
        <dbReference type="ARBA" id="ARBA00022737"/>
    </source>
</evidence>
<dbReference type="InterPro" id="IPR019734">
    <property type="entry name" value="TPR_rpt"/>
</dbReference>
<feature type="repeat" description="TPR" evidence="3">
    <location>
        <begin position="17"/>
        <end position="50"/>
    </location>
</feature>
<dbReference type="SMART" id="SM00028">
    <property type="entry name" value="TPR"/>
    <property type="match status" value="10"/>
</dbReference>
<dbReference type="InterPro" id="IPR011717">
    <property type="entry name" value="TPR-4"/>
</dbReference>
<keyword evidence="5" id="KW-1185">Reference proteome</keyword>
<dbReference type="Gene3D" id="1.25.40.10">
    <property type="entry name" value="Tetratricopeptide repeat domain"/>
    <property type="match status" value="4"/>
</dbReference>
<dbReference type="PROSITE" id="PS50005">
    <property type="entry name" value="TPR"/>
    <property type="match status" value="3"/>
</dbReference>
<comment type="caution">
    <text evidence="4">The sequence shown here is derived from an EMBL/GenBank/DDBJ whole genome shotgun (WGS) entry which is preliminary data.</text>
</comment>
<dbReference type="InterPro" id="IPR011990">
    <property type="entry name" value="TPR-like_helical_dom_sf"/>
</dbReference>
<keyword evidence="2 3" id="KW-0802">TPR repeat</keyword>
<dbReference type="Proteomes" id="UP000631300">
    <property type="component" value="Unassembled WGS sequence"/>
</dbReference>
<evidence type="ECO:0008006" key="6">
    <source>
        <dbReference type="Google" id="ProtNLM"/>
    </source>
</evidence>
<dbReference type="InterPro" id="IPR051685">
    <property type="entry name" value="Ycf3/AcsC/BcsC/TPR_MFPF"/>
</dbReference>
<reference evidence="4" key="1">
    <citation type="journal article" date="2014" name="Int. J. Syst. Evol. Microbiol.">
        <title>Complete genome sequence of Corynebacterium casei LMG S-19264T (=DSM 44701T), isolated from a smear-ripened cheese.</title>
        <authorList>
            <consortium name="US DOE Joint Genome Institute (JGI-PGF)"/>
            <person name="Walter F."/>
            <person name="Albersmeier A."/>
            <person name="Kalinowski J."/>
            <person name="Ruckert C."/>
        </authorList>
    </citation>
    <scope>NUCLEOTIDE SEQUENCE</scope>
    <source>
        <strain evidence="4">KCTC 22164</strain>
    </source>
</reference>
<dbReference type="Pfam" id="PF13432">
    <property type="entry name" value="TPR_16"/>
    <property type="match status" value="3"/>
</dbReference>
<dbReference type="InterPro" id="IPR014266">
    <property type="entry name" value="PEP-CTERM_TPR_PrsT"/>
</dbReference>
<evidence type="ECO:0000313" key="4">
    <source>
        <dbReference type="EMBL" id="GGW80129.1"/>
    </source>
</evidence>
<accession>A0A918MX89</accession>
<evidence type="ECO:0000313" key="5">
    <source>
        <dbReference type="Proteomes" id="UP000631300"/>
    </source>
</evidence>
<dbReference type="PANTHER" id="PTHR44943:SF8">
    <property type="entry name" value="TPR REPEAT-CONTAINING PROTEIN MJ0263"/>
    <property type="match status" value="1"/>
</dbReference>
<evidence type="ECO:0000256" key="3">
    <source>
        <dbReference type="PROSITE-ProRule" id="PRU00339"/>
    </source>
</evidence>
<dbReference type="AlphaFoldDB" id="A0A918MX89"/>